<protein>
    <recommendedName>
        <fullName evidence="5">Pentapeptide repeat-containing protein</fullName>
    </recommendedName>
</protein>
<feature type="compositionally biased region" description="Basic and acidic residues" evidence="2">
    <location>
        <begin position="165"/>
        <end position="174"/>
    </location>
</feature>
<dbReference type="PANTHER" id="PTHR47485:SF1">
    <property type="entry name" value="THYLAKOID LUMENAL 17.4 KDA PROTEIN, CHLOROPLASTIC"/>
    <property type="match status" value="1"/>
</dbReference>
<evidence type="ECO:0000313" key="3">
    <source>
        <dbReference type="EMBL" id="GMI23599.1"/>
    </source>
</evidence>
<organism evidence="3 4">
    <name type="scientific">Tetraparma gracilis</name>
    <dbReference type="NCBI Taxonomy" id="2962635"/>
    <lineage>
        <taxon>Eukaryota</taxon>
        <taxon>Sar</taxon>
        <taxon>Stramenopiles</taxon>
        <taxon>Ochrophyta</taxon>
        <taxon>Bolidophyceae</taxon>
        <taxon>Parmales</taxon>
        <taxon>Triparmaceae</taxon>
        <taxon>Tetraparma</taxon>
    </lineage>
</organism>
<dbReference type="InterPro" id="IPR001646">
    <property type="entry name" value="5peptide_repeat"/>
</dbReference>
<dbReference type="Proteomes" id="UP001165060">
    <property type="component" value="Unassembled WGS sequence"/>
</dbReference>
<dbReference type="Pfam" id="PF00805">
    <property type="entry name" value="Pentapeptide"/>
    <property type="match status" value="2"/>
</dbReference>
<proteinExistence type="predicted"/>
<evidence type="ECO:0008006" key="5">
    <source>
        <dbReference type="Google" id="ProtNLM"/>
    </source>
</evidence>
<gene>
    <name evidence="3" type="ORF">TeGR_g1881</name>
</gene>
<sequence>MLCLSLLSPPALADGSTGTFKLPPIDTSAKNRCSFSSSNIGQANAARDKLYDLRECDMSSQPARGYDLSGVLMEGTNARGADFTEAQFSKGYLHTSDFREATFVNAVVDRASFTGSDLRQAVFRNAVLTGTSFDGANLEGADFSDAYIGDFDQKALCKNPSLKGSNEKTGEDSRFSAGCK</sequence>
<dbReference type="Gene3D" id="2.160.20.80">
    <property type="entry name" value="E3 ubiquitin-protein ligase SopA"/>
    <property type="match status" value="1"/>
</dbReference>
<evidence type="ECO:0000313" key="4">
    <source>
        <dbReference type="Proteomes" id="UP001165060"/>
    </source>
</evidence>
<dbReference type="PANTHER" id="PTHR47485">
    <property type="entry name" value="THYLAKOID LUMENAL 17.4 KDA PROTEIN, CHLOROPLASTIC"/>
    <property type="match status" value="1"/>
</dbReference>
<comment type="caution">
    <text evidence="3">The sequence shown here is derived from an EMBL/GenBank/DDBJ whole genome shotgun (WGS) entry which is preliminary data.</text>
</comment>
<dbReference type="EMBL" id="BRYB01002663">
    <property type="protein sequence ID" value="GMI23599.1"/>
    <property type="molecule type" value="Genomic_DNA"/>
</dbReference>
<accession>A0ABQ6MC42</accession>
<name>A0ABQ6MC42_9STRA</name>
<keyword evidence="1" id="KW-0677">Repeat</keyword>
<dbReference type="SUPFAM" id="SSF141571">
    <property type="entry name" value="Pentapeptide repeat-like"/>
    <property type="match status" value="1"/>
</dbReference>
<evidence type="ECO:0000256" key="1">
    <source>
        <dbReference type="ARBA" id="ARBA00022737"/>
    </source>
</evidence>
<evidence type="ECO:0000256" key="2">
    <source>
        <dbReference type="SAM" id="MobiDB-lite"/>
    </source>
</evidence>
<reference evidence="3 4" key="1">
    <citation type="journal article" date="2023" name="Commun. Biol.">
        <title>Genome analysis of Parmales, the sister group of diatoms, reveals the evolutionary specialization of diatoms from phago-mixotrophs to photoautotrophs.</title>
        <authorList>
            <person name="Ban H."/>
            <person name="Sato S."/>
            <person name="Yoshikawa S."/>
            <person name="Yamada K."/>
            <person name="Nakamura Y."/>
            <person name="Ichinomiya M."/>
            <person name="Sato N."/>
            <person name="Blanc-Mathieu R."/>
            <person name="Endo H."/>
            <person name="Kuwata A."/>
            <person name="Ogata H."/>
        </authorList>
    </citation>
    <scope>NUCLEOTIDE SEQUENCE [LARGE SCALE GENOMIC DNA]</scope>
</reference>
<feature type="region of interest" description="Disordered" evidence="2">
    <location>
        <begin position="160"/>
        <end position="180"/>
    </location>
</feature>
<keyword evidence="4" id="KW-1185">Reference proteome</keyword>